<protein>
    <recommendedName>
        <fullName evidence="3">LPP20 lipoprotein</fullName>
    </recommendedName>
</protein>
<evidence type="ECO:0000313" key="1">
    <source>
        <dbReference type="EMBL" id="PWJ40153.1"/>
    </source>
</evidence>
<dbReference type="OrthoDB" id="978464at2"/>
<evidence type="ECO:0000313" key="2">
    <source>
        <dbReference type="Proteomes" id="UP000245535"/>
    </source>
</evidence>
<proteinExistence type="predicted"/>
<dbReference type="EMBL" id="QGDO01000005">
    <property type="protein sequence ID" value="PWJ40153.1"/>
    <property type="molecule type" value="Genomic_DNA"/>
</dbReference>
<accession>A0A315Z747</accession>
<name>A0A315Z747_SEDFL</name>
<dbReference type="RefSeq" id="WP_109620626.1">
    <property type="nucleotide sequence ID" value="NZ_QGDO01000005.1"/>
</dbReference>
<sequence>MKTLQKILLIATLLYFGCSPKTPRALYEKEKQAALDEATSKTMREAKKEARRIRKQGYANMGGDGPIEKQVEDTWAARYTLDDTGEKKFYVTTQEAKSRTFAAAKEQAKQLCLADFANQIGSNIVGRIKSNIANAEDLKDAATVTEVVSAYQNTVSAKLGRTDITMLLKKVDKATGLTYVMMSMKYNKDAATNIVRESLTRELKEKAEMQQEEINKIMDF</sequence>
<organism evidence="1 2">
    <name type="scientific">Sediminitomix flava</name>
    <dbReference type="NCBI Taxonomy" id="379075"/>
    <lineage>
        <taxon>Bacteria</taxon>
        <taxon>Pseudomonadati</taxon>
        <taxon>Bacteroidota</taxon>
        <taxon>Cytophagia</taxon>
        <taxon>Cytophagales</taxon>
        <taxon>Flammeovirgaceae</taxon>
        <taxon>Sediminitomix</taxon>
    </lineage>
</organism>
<evidence type="ECO:0008006" key="3">
    <source>
        <dbReference type="Google" id="ProtNLM"/>
    </source>
</evidence>
<gene>
    <name evidence="1" type="ORF">BC781_105221</name>
</gene>
<reference evidence="1 2" key="1">
    <citation type="submission" date="2018-03" db="EMBL/GenBank/DDBJ databases">
        <title>Genomic Encyclopedia of Archaeal and Bacterial Type Strains, Phase II (KMG-II): from individual species to whole genera.</title>
        <authorList>
            <person name="Goeker M."/>
        </authorList>
    </citation>
    <scope>NUCLEOTIDE SEQUENCE [LARGE SCALE GENOMIC DNA]</scope>
    <source>
        <strain evidence="1 2">DSM 28229</strain>
    </source>
</reference>
<comment type="caution">
    <text evidence="1">The sequence shown here is derived from an EMBL/GenBank/DDBJ whole genome shotgun (WGS) entry which is preliminary data.</text>
</comment>
<dbReference type="Proteomes" id="UP000245535">
    <property type="component" value="Unassembled WGS sequence"/>
</dbReference>
<keyword evidence="2" id="KW-1185">Reference proteome</keyword>
<dbReference type="AlphaFoldDB" id="A0A315Z747"/>